<evidence type="ECO:0000313" key="1">
    <source>
        <dbReference type="EMBL" id="EOB06194.1"/>
    </source>
</evidence>
<gene>
    <name evidence="1" type="ORF">Anapl_01253</name>
</gene>
<keyword evidence="2" id="KW-1185">Reference proteome</keyword>
<sequence>MRGKNFFSPPHPIQLPPPSCASGAKFGLEPGEVSVSFPVAALDTRSRAALLPQTLTRPRSRLAAFWGGCEQAREHPTLSLVTPPACRCPHGLSSWPSRTAERGTQLVAVVVPVGMDGGRGGEPRAGDAEPECGDAGAWCGALERGEFQMFFFLLWPFGVNLSRGKSLRLLCKCRGSYRNLEPFVTAVNGCAAFPGLGLHVDVILHPAFQQLLVNGRFGQREELLPKTRPSISGVSSSNSSAICAGGCSPTSMKLLLGCVMEQKQMVYQGFGGLR</sequence>
<proteinExistence type="predicted"/>
<protein>
    <submittedName>
        <fullName evidence="1">Uncharacterized protein</fullName>
    </submittedName>
</protein>
<dbReference type="Proteomes" id="UP000296049">
    <property type="component" value="Unassembled WGS sequence"/>
</dbReference>
<dbReference type="AlphaFoldDB" id="R0LKG2"/>
<accession>R0LKG2</accession>
<evidence type="ECO:0000313" key="2">
    <source>
        <dbReference type="Proteomes" id="UP000296049"/>
    </source>
</evidence>
<organism evidence="1 2">
    <name type="scientific">Anas platyrhynchos</name>
    <name type="common">Mallard</name>
    <name type="synonym">Anas boschas</name>
    <dbReference type="NCBI Taxonomy" id="8839"/>
    <lineage>
        <taxon>Eukaryota</taxon>
        <taxon>Metazoa</taxon>
        <taxon>Chordata</taxon>
        <taxon>Craniata</taxon>
        <taxon>Vertebrata</taxon>
        <taxon>Euteleostomi</taxon>
        <taxon>Archelosauria</taxon>
        <taxon>Archosauria</taxon>
        <taxon>Dinosauria</taxon>
        <taxon>Saurischia</taxon>
        <taxon>Theropoda</taxon>
        <taxon>Coelurosauria</taxon>
        <taxon>Aves</taxon>
        <taxon>Neognathae</taxon>
        <taxon>Galloanserae</taxon>
        <taxon>Anseriformes</taxon>
        <taxon>Anatidae</taxon>
        <taxon>Anatinae</taxon>
        <taxon>Anas</taxon>
    </lineage>
</organism>
<reference evidence="2" key="1">
    <citation type="journal article" date="2013" name="Nat. Genet.">
        <title>The duck genome and transcriptome provide insight into an avian influenza virus reservoir species.</title>
        <authorList>
            <person name="Huang Y."/>
            <person name="Li Y."/>
            <person name="Burt D.W."/>
            <person name="Chen H."/>
            <person name="Zhang Y."/>
            <person name="Qian W."/>
            <person name="Kim H."/>
            <person name="Gan S."/>
            <person name="Zhao Y."/>
            <person name="Li J."/>
            <person name="Yi K."/>
            <person name="Feng H."/>
            <person name="Zhu P."/>
            <person name="Li B."/>
            <person name="Liu Q."/>
            <person name="Fairley S."/>
            <person name="Magor K.E."/>
            <person name="Du Z."/>
            <person name="Hu X."/>
            <person name="Goodman L."/>
            <person name="Tafer H."/>
            <person name="Vignal A."/>
            <person name="Lee T."/>
            <person name="Kim K.W."/>
            <person name="Sheng Z."/>
            <person name="An Y."/>
            <person name="Searle S."/>
            <person name="Herrero J."/>
            <person name="Groenen M.A."/>
            <person name="Crooijmans R.P."/>
            <person name="Faraut T."/>
            <person name="Cai Q."/>
            <person name="Webster R.G."/>
            <person name="Aldridge J.R."/>
            <person name="Warren W.C."/>
            <person name="Bartschat S."/>
            <person name="Kehr S."/>
            <person name="Marz M."/>
            <person name="Stadler P.F."/>
            <person name="Smith J."/>
            <person name="Kraus R.H."/>
            <person name="Zhao Y."/>
            <person name="Ren L."/>
            <person name="Fei J."/>
            <person name="Morisson M."/>
            <person name="Kaiser P."/>
            <person name="Griffin D.K."/>
            <person name="Rao M."/>
            <person name="Pitel F."/>
            <person name="Wang J."/>
            <person name="Li N."/>
        </authorList>
    </citation>
    <scope>NUCLEOTIDE SEQUENCE [LARGE SCALE GENOMIC DNA]</scope>
</reference>
<dbReference type="EMBL" id="KB742629">
    <property type="protein sequence ID" value="EOB06194.1"/>
    <property type="molecule type" value="Genomic_DNA"/>
</dbReference>
<name>R0LKG2_ANAPL</name>